<gene>
    <name evidence="2" type="ORF">U0070_002058</name>
</gene>
<reference evidence="2 3" key="1">
    <citation type="journal article" date="2023" name="bioRxiv">
        <title>Conserved and derived expression patterns and positive selection on dental genes reveal complex evolutionary context of ever-growing rodent molars.</title>
        <authorList>
            <person name="Calamari Z.T."/>
            <person name="Song A."/>
            <person name="Cohen E."/>
            <person name="Akter M."/>
            <person name="Roy R.D."/>
            <person name="Hallikas O."/>
            <person name="Christensen M.M."/>
            <person name="Li P."/>
            <person name="Marangoni P."/>
            <person name="Jernvall J."/>
            <person name="Klein O.D."/>
        </authorList>
    </citation>
    <scope>NUCLEOTIDE SEQUENCE [LARGE SCALE GENOMIC DNA]</scope>
    <source>
        <strain evidence="2">V071</strain>
    </source>
</reference>
<comment type="caution">
    <text evidence="2">The sequence shown here is derived from an EMBL/GenBank/DDBJ whole genome shotgun (WGS) entry which is preliminary data.</text>
</comment>
<evidence type="ECO:0000256" key="1">
    <source>
        <dbReference type="SAM" id="MobiDB-lite"/>
    </source>
</evidence>
<accession>A0AAW0HW31</accession>
<proteinExistence type="predicted"/>
<dbReference type="AlphaFoldDB" id="A0AAW0HW31"/>
<keyword evidence="3" id="KW-1185">Reference proteome</keyword>
<feature type="region of interest" description="Disordered" evidence="1">
    <location>
        <begin position="37"/>
        <end position="74"/>
    </location>
</feature>
<organism evidence="2 3">
    <name type="scientific">Myodes glareolus</name>
    <name type="common">Bank vole</name>
    <name type="synonym">Clethrionomys glareolus</name>
    <dbReference type="NCBI Taxonomy" id="447135"/>
    <lineage>
        <taxon>Eukaryota</taxon>
        <taxon>Metazoa</taxon>
        <taxon>Chordata</taxon>
        <taxon>Craniata</taxon>
        <taxon>Vertebrata</taxon>
        <taxon>Euteleostomi</taxon>
        <taxon>Mammalia</taxon>
        <taxon>Eutheria</taxon>
        <taxon>Euarchontoglires</taxon>
        <taxon>Glires</taxon>
        <taxon>Rodentia</taxon>
        <taxon>Myomorpha</taxon>
        <taxon>Muroidea</taxon>
        <taxon>Cricetidae</taxon>
        <taxon>Arvicolinae</taxon>
        <taxon>Myodes</taxon>
    </lineage>
</organism>
<dbReference type="Proteomes" id="UP001488838">
    <property type="component" value="Unassembled WGS sequence"/>
</dbReference>
<protein>
    <submittedName>
        <fullName evidence="2">Uncharacterized protein</fullName>
    </submittedName>
</protein>
<name>A0AAW0HW31_MYOGA</name>
<evidence type="ECO:0000313" key="2">
    <source>
        <dbReference type="EMBL" id="KAK7806188.1"/>
    </source>
</evidence>
<feature type="non-terminal residue" evidence="2">
    <location>
        <position position="74"/>
    </location>
</feature>
<feature type="compositionally biased region" description="Basic and acidic residues" evidence="1">
    <location>
        <begin position="46"/>
        <end position="74"/>
    </location>
</feature>
<sequence length="74" mass="7953">MVGLSSSNEGLLSKNIGMLVGKPKPGGPQALAVCKCGVSPTSNRSKSAEGKCTREHKEELAKEIKRKQEERTQE</sequence>
<dbReference type="EMBL" id="JBBHLL010000310">
    <property type="protein sequence ID" value="KAK7806188.1"/>
    <property type="molecule type" value="Genomic_DNA"/>
</dbReference>
<evidence type="ECO:0000313" key="3">
    <source>
        <dbReference type="Proteomes" id="UP001488838"/>
    </source>
</evidence>